<organism evidence="2 3">
    <name type="scientific">Drouetiella hepatica Uher 2000/2452</name>
    <dbReference type="NCBI Taxonomy" id="904376"/>
    <lineage>
        <taxon>Bacteria</taxon>
        <taxon>Bacillati</taxon>
        <taxon>Cyanobacteriota</taxon>
        <taxon>Cyanophyceae</taxon>
        <taxon>Oculatellales</taxon>
        <taxon>Oculatellaceae</taxon>
        <taxon>Drouetiella</taxon>
    </lineage>
</organism>
<protein>
    <recommendedName>
        <fullName evidence="4">Capsule biosynthesis protein</fullName>
    </recommendedName>
</protein>
<keyword evidence="1" id="KW-0812">Transmembrane</keyword>
<sequence length="269" mass="29920">DKIDLLSRLPKSASLEELHNYWNSHIDTYVDGPSGIIIFTVRAFSPKDSVAISKAALTAAEIMIDKISEKARRDLVARGETDVTKSLQEYQTSLSKLQDYQNQTGILDPASSARMVSAVIGKLTEQRTELIIGLQALQTAKADNSARARQMRRSLEALDDQIQFRKNSLAGSLNSDGNQLSGNLTEFAQLETKRLVTKALYEATVRNLDTAKSTALKRTTFISIFSDSNLPEKARYPDRFAAWAILSLGLLTLWVTATLIWMSIEDHRV</sequence>
<dbReference type="InterPro" id="IPR050445">
    <property type="entry name" value="Bact_polysacc_biosynth/exp"/>
</dbReference>
<evidence type="ECO:0000256" key="1">
    <source>
        <dbReference type="SAM" id="Phobius"/>
    </source>
</evidence>
<dbReference type="AlphaFoldDB" id="A0A951QJK6"/>
<evidence type="ECO:0000313" key="3">
    <source>
        <dbReference type="Proteomes" id="UP000757435"/>
    </source>
</evidence>
<reference evidence="2" key="1">
    <citation type="submission" date="2021-05" db="EMBL/GenBank/DDBJ databases">
        <authorList>
            <person name="Pietrasiak N."/>
            <person name="Ward R."/>
            <person name="Stajich J.E."/>
            <person name="Kurbessoian T."/>
        </authorList>
    </citation>
    <scope>NUCLEOTIDE SEQUENCE</scope>
    <source>
        <strain evidence="2">UHER 2000/2452</strain>
    </source>
</reference>
<proteinExistence type="predicted"/>
<dbReference type="GO" id="GO:0005886">
    <property type="term" value="C:plasma membrane"/>
    <property type="evidence" value="ECO:0007669"/>
    <property type="project" value="TreeGrafter"/>
</dbReference>
<keyword evidence="1" id="KW-1133">Transmembrane helix</keyword>
<name>A0A951QJK6_9CYAN</name>
<gene>
    <name evidence="2" type="ORF">KME15_27535</name>
</gene>
<dbReference type="Proteomes" id="UP000757435">
    <property type="component" value="Unassembled WGS sequence"/>
</dbReference>
<accession>A0A951QJK6</accession>
<feature type="transmembrane region" description="Helical" evidence="1">
    <location>
        <begin position="240"/>
        <end position="264"/>
    </location>
</feature>
<dbReference type="GO" id="GO:0004713">
    <property type="term" value="F:protein tyrosine kinase activity"/>
    <property type="evidence" value="ECO:0007669"/>
    <property type="project" value="TreeGrafter"/>
</dbReference>
<feature type="non-terminal residue" evidence="2">
    <location>
        <position position="1"/>
    </location>
</feature>
<dbReference type="PANTHER" id="PTHR32309">
    <property type="entry name" value="TYROSINE-PROTEIN KINASE"/>
    <property type="match status" value="1"/>
</dbReference>
<reference evidence="2" key="2">
    <citation type="journal article" date="2022" name="Microbiol. Resour. Announc.">
        <title>Metagenome Sequencing to Explore Phylogenomics of Terrestrial Cyanobacteria.</title>
        <authorList>
            <person name="Ward R.D."/>
            <person name="Stajich J.E."/>
            <person name="Johansen J.R."/>
            <person name="Huntemann M."/>
            <person name="Clum A."/>
            <person name="Foster B."/>
            <person name="Foster B."/>
            <person name="Roux S."/>
            <person name="Palaniappan K."/>
            <person name="Varghese N."/>
            <person name="Mukherjee S."/>
            <person name="Reddy T.B.K."/>
            <person name="Daum C."/>
            <person name="Copeland A."/>
            <person name="Chen I.A."/>
            <person name="Ivanova N.N."/>
            <person name="Kyrpides N.C."/>
            <person name="Shapiro N."/>
            <person name="Eloe-Fadrosh E.A."/>
            <person name="Pietrasiak N."/>
        </authorList>
    </citation>
    <scope>NUCLEOTIDE SEQUENCE</scope>
    <source>
        <strain evidence="2">UHER 2000/2452</strain>
    </source>
</reference>
<evidence type="ECO:0000313" key="2">
    <source>
        <dbReference type="EMBL" id="MBW4662418.1"/>
    </source>
</evidence>
<dbReference type="EMBL" id="JAHHHD010000075">
    <property type="protein sequence ID" value="MBW4662418.1"/>
    <property type="molecule type" value="Genomic_DNA"/>
</dbReference>
<evidence type="ECO:0008006" key="4">
    <source>
        <dbReference type="Google" id="ProtNLM"/>
    </source>
</evidence>
<comment type="caution">
    <text evidence="2">The sequence shown here is derived from an EMBL/GenBank/DDBJ whole genome shotgun (WGS) entry which is preliminary data.</text>
</comment>
<keyword evidence="1" id="KW-0472">Membrane</keyword>
<dbReference type="PANTHER" id="PTHR32309:SF13">
    <property type="entry name" value="FERRIC ENTEROBACTIN TRANSPORT PROTEIN FEPE"/>
    <property type="match status" value="1"/>
</dbReference>